<dbReference type="OrthoDB" id="913743at2759"/>
<name>A0A8S0V5N5_OLEEU</name>
<organism evidence="1 2">
    <name type="scientific">Olea europaea subsp. europaea</name>
    <dbReference type="NCBI Taxonomy" id="158383"/>
    <lineage>
        <taxon>Eukaryota</taxon>
        <taxon>Viridiplantae</taxon>
        <taxon>Streptophyta</taxon>
        <taxon>Embryophyta</taxon>
        <taxon>Tracheophyta</taxon>
        <taxon>Spermatophyta</taxon>
        <taxon>Magnoliopsida</taxon>
        <taxon>eudicotyledons</taxon>
        <taxon>Gunneridae</taxon>
        <taxon>Pentapetalae</taxon>
        <taxon>asterids</taxon>
        <taxon>lamiids</taxon>
        <taxon>Lamiales</taxon>
        <taxon>Oleaceae</taxon>
        <taxon>Oleeae</taxon>
        <taxon>Olea</taxon>
    </lineage>
</organism>
<proteinExistence type="predicted"/>
<dbReference type="AlphaFoldDB" id="A0A8S0V5N5"/>
<comment type="caution">
    <text evidence="1">The sequence shown here is derived from an EMBL/GenBank/DDBJ whole genome shotgun (WGS) entry which is preliminary data.</text>
</comment>
<accession>A0A8S0V5N5</accession>
<keyword evidence="2" id="KW-1185">Reference proteome</keyword>
<evidence type="ECO:0000313" key="2">
    <source>
        <dbReference type="Proteomes" id="UP000594638"/>
    </source>
</evidence>
<reference evidence="1 2" key="1">
    <citation type="submission" date="2019-12" db="EMBL/GenBank/DDBJ databases">
        <authorList>
            <person name="Alioto T."/>
            <person name="Alioto T."/>
            <person name="Gomez Garrido J."/>
        </authorList>
    </citation>
    <scope>NUCLEOTIDE SEQUENCE [LARGE SCALE GENOMIC DNA]</scope>
</reference>
<dbReference type="Proteomes" id="UP000594638">
    <property type="component" value="Unassembled WGS sequence"/>
</dbReference>
<protein>
    <submittedName>
        <fullName evidence="1">Uncharacterized protein</fullName>
    </submittedName>
</protein>
<dbReference type="Gramene" id="OE9A001168T1">
    <property type="protein sequence ID" value="OE9A001168C1"/>
    <property type="gene ID" value="OE9A001168"/>
</dbReference>
<sequence>MQIWAYEAIPFIGRRYGENLQEADLPRICRWNSSEMPNSKDIGASMDEPNIVVHCTLKPTLEETSKAYWTKIHRFEDKVEDPTVDIFVAKENVADSSIHVDFP</sequence>
<dbReference type="EMBL" id="CACTIH010009266">
    <property type="protein sequence ID" value="CAA3028713.1"/>
    <property type="molecule type" value="Genomic_DNA"/>
</dbReference>
<evidence type="ECO:0000313" key="1">
    <source>
        <dbReference type="EMBL" id="CAA3028713.1"/>
    </source>
</evidence>
<gene>
    <name evidence="1" type="ORF">OLEA9_A001168</name>
</gene>